<dbReference type="RefSeq" id="WP_091648002.1">
    <property type="nucleotide sequence ID" value="NZ_FMHW01000002.1"/>
</dbReference>
<sequence length="202" mass="21884">MTQDVTAVAIVTIREPRGPFPGSAWQGCDALDDNRAAIARAIRDGKKPPAPISQEVTDEQTRQGELRVRAAKNRAVAAARAYEASIPANHEGLRPIIAARVPALAATSAARFREAQQAYREGEGLAQLLFSLDSLRSRRSDTIPEQARAFDAHRKAVQQAHLENRPGLGVRLPLAWRDVEAIATGIPGELIARDPFNSEAAK</sequence>
<name>A0A1C6T9S8_9ACTN</name>
<evidence type="ECO:0000313" key="1">
    <source>
        <dbReference type="EMBL" id="SCL38429.1"/>
    </source>
</evidence>
<evidence type="ECO:0000313" key="2">
    <source>
        <dbReference type="Proteomes" id="UP000198959"/>
    </source>
</evidence>
<protein>
    <submittedName>
        <fullName evidence="1">Uncharacterized protein</fullName>
    </submittedName>
</protein>
<proteinExistence type="predicted"/>
<dbReference type="Proteomes" id="UP000198959">
    <property type="component" value="Unassembled WGS sequence"/>
</dbReference>
<accession>A0A1C6T9S8</accession>
<dbReference type="STRING" id="145854.GA0074692_5008"/>
<dbReference type="OrthoDB" id="10004341at2"/>
<dbReference type="AlphaFoldDB" id="A0A1C6T9S8"/>
<dbReference type="EMBL" id="FMHW01000002">
    <property type="protein sequence ID" value="SCL38429.1"/>
    <property type="molecule type" value="Genomic_DNA"/>
</dbReference>
<gene>
    <name evidence="1" type="ORF">GA0074692_5008</name>
</gene>
<keyword evidence="2" id="KW-1185">Reference proteome</keyword>
<organism evidence="1 2">
    <name type="scientific">Micromonospora pallida</name>
    <dbReference type="NCBI Taxonomy" id="145854"/>
    <lineage>
        <taxon>Bacteria</taxon>
        <taxon>Bacillati</taxon>
        <taxon>Actinomycetota</taxon>
        <taxon>Actinomycetes</taxon>
        <taxon>Micromonosporales</taxon>
        <taxon>Micromonosporaceae</taxon>
        <taxon>Micromonospora</taxon>
    </lineage>
</organism>
<reference evidence="2" key="1">
    <citation type="submission" date="2016-06" db="EMBL/GenBank/DDBJ databases">
        <authorList>
            <person name="Varghese N."/>
            <person name="Submissions Spin"/>
        </authorList>
    </citation>
    <scope>NUCLEOTIDE SEQUENCE [LARGE SCALE GENOMIC DNA]</scope>
    <source>
        <strain evidence="2">DSM 43817</strain>
    </source>
</reference>